<dbReference type="RefSeq" id="WP_186970021.1">
    <property type="nucleotide sequence ID" value="NZ_JACOPK010000006.1"/>
</dbReference>
<evidence type="ECO:0000313" key="2">
    <source>
        <dbReference type="Proteomes" id="UP000641741"/>
    </source>
</evidence>
<name>A0ABR7GNE4_9FIRM</name>
<evidence type="ECO:0000313" key="1">
    <source>
        <dbReference type="EMBL" id="MBC5695810.1"/>
    </source>
</evidence>
<gene>
    <name evidence="1" type="ORF">H8S02_07605</name>
</gene>
<proteinExistence type="predicted"/>
<organism evidence="1 2">
    <name type="scientific">Agathobaculum hominis</name>
    <dbReference type="NCBI Taxonomy" id="2763014"/>
    <lineage>
        <taxon>Bacteria</taxon>
        <taxon>Bacillati</taxon>
        <taxon>Bacillota</taxon>
        <taxon>Clostridia</taxon>
        <taxon>Eubacteriales</taxon>
        <taxon>Butyricicoccaceae</taxon>
        <taxon>Agathobaculum</taxon>
    </lineage>
</organism>
<keyword evidence="2" id="KW-1185">Reference proteome</keyword>
<dbReference type="EMBL" id="JACOPK010000006">
    <property type="protein sequence ID" value="MBC5695810.1"/>
    <property type="molecule type" value="Genomic_DNA"/>
</dbReference>
<dbReference type="Proteomes" id="UP000641741">
    <property type="component" value="Unassembled WGS sequence"/>
</dbReference>
<accession>A0ABR7GNE4</accession>
<comment type="caution">
    <text evidence="1">The sequence shown here is derived from an EMBL/GenBank/DDBJ whole genome shotgun (WGS) entry which is preliminary data.</text>
</comment>
<protein>
    <submittedName>
        <fullName evidence="1">Uncharacterized protein</fullName>
    </submittedName>
</protein>
<reference evidence="1 2" key="1">
    <citation type="submission" date="2020-08" db="EMBL/GenBank/DDBJ databases">
        <title>Genome public.</title>
        <authorList>
            <person name="Liu C."/>
            <person name="Sun Q."/>
        </authorList>
    </citation>
    <scope>NUCLEOTIDE SEQUENCE [LARGE SCALE GENOMIC DNA]</scope>
    <source>
        <strain evidence="1 2">M2</strain>
    </source>
</reference>
<sequence length="75" mass="8323">MLFVLSEGFSAMRKHIFFYPAAPVRDFAGSCIFDAEGEDMPHRERFLAAFGGPGVSVPTDRGKRGQDTIWFPVPS</sequence>